<dbReference type="Pfam" id="PF06048">
    <property type="entry name" value="DUF927"/>
    <property type="match status" value="1"/>
</dbReference>
<dbReference type="AlphaFoldDB" id="A0A6H2HBA2"/>
<evidence type="ECO:0000259" key="2">
    <source>
        <dbReference type="Pfam" id="PF06048"/>
    </source>
</evidence>
<feature type="domain" description="DUF927" evidence="2">
    <location>
        <begin position="67"/>
        <end position="348"/>
    </location>
</feature>
<feature type="region of interest" description="Disordered" evidence="1">
    <location>
        <begin position="1"/>
        <end position="44"/>
    </location>
</feature>
<feature type="compositionally biased region" description="Polar residues" evidence="1">
    <location>
        <begin position="31"/>
        <end position="44"/>
    </location>
</feature>
<proteinExistence type="predicted"/>
<evidence type="ECO:0000256" key="1">
    <source>
        <dbReference type="SAM" id="MobiDB-lite"/>
    </source>
</evidence>
<dbReference type="KEGG" id="pvac:HC248_02461"/>
<accession>A0A6H2HBA2</accession>
<reference evidence="3 4" key="1">
    <citation type="submission" date="2020-04" db="EMBL/GenBank/DDBJ databases">
        <title>Complete genome of a Psychrophilic, Marine, Gas Vacuolate Bacterium Polaromonas vacuolata KCTC 22033T.</title>
        <authorList>
            <person name="Hwang K."/>
            <person name="Kim K.M."/>
        </authorList>
    </citation>
    <scope>NUCLEOTIDE SEQUENCE [LARGE SCALE GENOMIC DNA]</scope>
    <source>
        <strain evidence="3 4">KCTC 22033</strain>
    </source>
</reference>
<dbReference type="Proteomes" id="UP000502041">
    <property type="component" value="Chromosome"/>
</dbReference>
<gene>
    <name evidence="3" type="ORF">HC248_02461</name>
</gene>
<organism evidence="3 4">
    <name type="scientific">Polaromonas vacuolata</name>
    <dbReference type="NCBI Taxonomy" id="37448"/>
    <lineage>
        <taxon>Bacteria</taxon>
        <taxon>Pseudomonadati</taxon>
        <taxon>Pseudomonadota</taxon>
        <taxon>Betaproteobacteria</taxon>
        <taxon>Burkholderiales</taxon>
        <taxon>Comamonadaceae</taxon>
        <taxon>Polaromonas</taxon>
    </lineage>
</organism>
<keyword evidence="4" id="KW-1185">Reference proteome</keyword>
<sequence>MLTLTNSRTTDDVEGTAPTHESLAVKAAKSNGDTVATKPTSSLIPSEKDRPKFVVLDDWIEVVDCKYRPGVWLFGMKQGRGDTPATPTQEWVCSPLHIDAVTTDAQDGNYGRLLRIKSTQGKWTTWAMPMNMLRGDCSDLRGELLGMGVEIDPRARYTLAEYLQDKAPKRRIQCVLQTGWANTEFKAFVLPDIVIGPKKDGFAYQSGERGAEEYTTAGTLAGWQAGTAALAVGNPLLVLALSAAFAGPVLARCNAESGGIHLIGDSSTGKTTAIESACSVWGGPNFKRSWRTTSNGLEGAAALFNDSLLALDEISECDPRAVGEVVYMLGNGRGKQRAGRTGSARAVMRWRSSVLSTGERSIATTMTEGGHRVKAGQSVRLLDVPAQRTYGAWDTLHQFDSGTAFSDALKREAATHYGHAGRTFLEKLTRDHDDSFSDALDEIKAKPEFQALGGEGQSKRAATRFAVLALAGELATSYGVTGWTVGEAIKAAAVGFAAWQSLRGGVSQGNSEGEQIADVVNSFIERHGDSRFSDVDNGDEQHSPMVHNRAGWWRIAGNGRSYLFTSSGLREALKGFDFTRALDTLQDAGMIDAPGANGERARFMRIGGRGLKLYTVHTNKTLGAENDQR</sequence>
<evidence type="ECO:0000313" key="3">
    <source>
        <dbReference type="EMBL" id="QJC57145.1"/>
    </source>
</evidence>
<dbReference type="EMBL" id="CP051461">
    <property type="protein sequence ID" value="QJC57145.1"/>
    <property type="molecule type" value="Genomic_DNA"/>
</dbReference>
<dbReference type="RefSeq" id="WP_168922701.1">
    <property type="nucleotide sequence ID" value="NZ_CP051461.1"/>
</dbReference>
<protein>
    <recommendedName>
        <fullName evidence="2">DUF927 domain-containing protein</fullName>
    </recommendedName>
</protein>
<dbReference type="InterPro" id="IPR009270">
    <property type="entry name" value="DUF927"/>
</dbReference>
<evidence type="ECO:0000313" key="4">
    <source>
        <dbReference type="Proteomes" id="UP000502041"/>
    </source>
</evidence>
<name>A0A6H2HBA2_9BURK</name>